<reference evidence="2" key="1">
    <citation type="submission" date="2013-11" db="EMBL/GenBank/DDBJ databases">
        <title>Genome sequence of the fusiform rust pathogen reveals effectors for host alternation and coevolution with pine.</title>
        <authorList>
            <consortium name="DOE Joint Genome Institute"/>
            <person name="Smith K."/>
            <person name="Pendleton A."/>
            <person name="Kubisiak T."/>
            <person name="Anderson C."/>
            <person name="Salamov A."/>
            <person name="Aerts A."/>
            <person name="Riley R."/>
            <person name="Clum A."/>
            <person name="Lindquist E."/>
            <person name="Ence D."/>
            <person name="Campbell M."/>
            <person name="Kronenberg Z."/>
            <person name="Feau N."/>
            <person name="Dhillon B."/>
            <person name="Hamelin R."/>
            <person name="Burleigh J."/>
            <person name="Smith J."/>
            <person name="Yandell M."/>
            <person name="Nelson C."/>
            <person name="Grigoriev I."/>
            <person name="Davis J."/>
        </authorList>
    </citation>
    <scope>NUCLEOTIDE SEQUENCE</scope>
    <source>
        <strain evidence="2">G11</strain>
    </source>
</reference>
<evidence type="ECO:0000313" key="2">
    <source>
        <dbReference type="EMBL" id="KAG0146270.1"/>
    </source>
</evidence>
<sequence>MSLYGQPQDCLEHSQAGPESFSTEKLSGPAFRVFETQLGQPRQLSHGKALGAGLKRGGNKAGPALHKSFYAQPGPAPTANTDI</sequence>
<keyword evidence="3" id="KW-1185">Reference proteome</keyword>
<proteinExistence type="predicted"/>
<gene>
    <name evidence="2" type="ORF">CROQUDRAFT_92887</name>
</gene>
<accession>A0A9P6NML6</accession>
<name>A0A9P6NML6_9BASI</name>
<dbReference type="EMBL" id="MU167263">
    <property type="protein sequence ID" value="KAG0146270.1"/>
    <property type="molecule type" value="Genomic_DNA"/>
</dbReference>
<feature type="region of interest" description="Disordered" evidence="1">
    <location>
        <begin position="1"/>
        <end position="28"/>
    </location>
</feature>
<organism evidence="2 3">
    <name type="scientific">Cronartium quercuum f. sp. fusiforme G11</name>
    <dbReference type="NCBI Taxonomy" id="708437"/>
    <lineage>
        <taxon>Eukaryota</taxon>
        <taxon>Fungi</taxon>
        <taxon>Dikarya</taxon>
        <taxon>Basidiomycota</taxon>
        <taxon>Pucciniomycotina</taxon>
        <taxon>Pucciniomycetes</taxon>
        <taxon>Pucciniales</taxon>
        <taxon>Coleosporiaceae</taxon>
        <taxon>Cronartium</taxon>
    </lineage>
</organism>
<evidence type="ECO:0000313" key="3">
    <source>
        <dbReference type="Proteomes" id="UP000886653"/>
    </source>
</evidence>
<feature type="region of interest" description="Disordered" evidence="1">
    <location>
        <begin position="63"/>
        <end position="83"/>
    </location>
</feature>
<protein>
    <submittedName>
        <fullName evidence="2">Uncharacterized protein</fullName>
    </submittedName>
</protein>
<comment type="caution">
    <text evidence="2">The sequence shown here is derived from an EMBL/GenBank/DDBJ whole genome shotgun (WGS) entry which is preliminary data.</text>
</comment>
<dbReference type="AlphaFoldDB" id="A0A9P6NML6"/>
<dbReference type="Proteomes" id="UP000886653">
    <property type="component" value="Unassembled WGS sequence"/>
</dbReference>
<evidence type="ECO:0000256" key="1">
    <source>
        <dbReference type="SAM" id="MobiDB-lite"/>
    </source>
</evidence>